<evidence type="ECO:0000256" key="8">
    <source>
        <dbReference type="ARBA" id="ARBA00023033"/>
    </source>
</evidence>
<proteinExistence type="inferred from homology"/>
<evidence type="ECO:0000313" key="12">
    <source>
        <dbReference type="EMBL" id="EYU17753.1"/>
    </source>
</evidence>
<dbReference type="CDD" id="cd11072">
    <property type="entry name" value="CYP71-like"/>
    <property type="match status" value="1"/>
</dbReference>
<dbReference type="InterPro" id="IPR002401">
    <property type="entry name" value="Cyt_P450_E_grp-I"/>
</dbReference>
<dbReference type="PROSITE" id="PS00086">
    <property type="entry name" value="CYTOCHROME_P450"/>
    <property type="match status" value="1"/>
</dbReference>
<dbReference type="GO" id="GO:0016020">
    <property type="term" value="C:membrane"/>
    <property type="evidence" value="ECO:0007669"/>
    <property type="project" value="UniProtKB-SubCell"/>
</dbReference>
<dbReference type="EMBL" id="KI632363">
    <property type="protein sequence ID" value="EYU17753.1"/>
    <property type="molecule type" value="Genomic_DNA"/>
</dbReference>
<sequence>MEEIQLHSFTFPLLIIISLFFFLSITKWFNKLLPSTNKKNLPPSPRKLPIIGNLHQLGPLPHQDFHFLARKHGPVMLLHFGSGPVVVVSSAETAREIMKTHDLTFVNRPHYSVQKKLFYDGKDVSFAPYGEFWRQLKSILVVHLLSNKMVQSFRSVRKDETALFVEKIREYSSSLEKNVVNLSEMFSELTNDGICRSAFGRKYGDSENGGKSMSLLAEFLELLGIISIGDIFPWLGWISRVNGLDKRVRRVAKELDDFLEGLIRERMEKPEGGKNGGNFIDIVLEIFNDKASGFSVDRDSIKALILDVYAGGTDTTATVLEWAMAELLRHPRVMENLQKEVREIVKGKNDITDEDLEKMHYMKAVIKETLRLHPPSPLLVPRVADKDVKIKGYDVSKGTIVMVNAWAIGRDPQSWDEPEKFEPERFLKNSKNENVDFKGLDFELIPFGAGRRGCPGISFAVATIEFVLANIVHKFNWELPDGLHGKDLDVSEKAGVTIHKANPLLAVANRTKCLWYR</sequence>
<dbReference type="Pfam" id="PF00067">
    <property type="entry name" value="p450"/>
    <property type="match status" value="1"/>
</dbReference>
<evidence type="ECO:0000313" key="13">
    <source>
        <dbReference type="Proteomes" id="UP000030748"/>
    </source>
</evidence>
<dbReference type="FunFam" id="1.10.630.10:FF:000011">
    <property type="entry name" value="Cytochrome P450 83B1"/>
    <property type="match status" value="1"/>
</dbReference>
<dbReference type="GO" id="GO:0016491">
    <property type="term" value="F:oxidoreductase activity"/>
    <property type="evidence" value="ECO:0000318"/>
    <property type="project" value="GO_Central"/>
</dbReference>
<evidence type="ECO:0000256" key="11">
    <source>
        <dbReference type="SAM" id="Phobius"/>
    </source>
</evidence>
<evidence type="ECO:0000256" key="9">
    <source>
        <dbReference type="PIRSR" id="PIRSR602401-1"/>
    </source>
</evidence>
<comment type="subcellular location">
    <subcellularLocation>
        <location evidence="2">Membrane</location>
        <topology evidence="2">Single-pass membrane protein</topology>
    </subcellularLocation>
</comment>
<dbReference type="InterPro" id="IPR017972">
    <property type="entry name" value="Cyt_P450_CS"/>
</dbReference>
<keyword evidence="6 10" id="KW-0560">Oxidoreductase</keyword>
<dbReference type="GO" id="GO:0020037">
    <property type="term" value="F:heme binding"/>
    <property type="evidence" value="ECO:0007669"/>
    <property type="project" value="InterPro"/>
</dbReference>
<dbReference type="GO" id="GO:0004497">
    <property type="term" value="F:monooxygenase activity"/>
    <property type="evidence" value="ECO:0007669"/>
    <property type="project" value="UniProtKB-KW"/>
</dbReference>
<evidence type="ECO:0000256" key="10">
    <source>
        <dbReference type="RuleBase" id="RU000461"/>
    </source>
</evidence>
<keyword evidence="5 9" id="KW-0479">Metal-binding</keyword>
<keyword evidence="4 9" id="KW-0349">Heme</keyword>
<keyword evidence="11" id="KW-0472">Membrane</keyword>
<dbReference type="Gene3D" id="1.10.630.10">
    <property type="entry name" value="Cytochrome P450"/>
    <property type="match status" value="1"/>
</dbReference>
<keyword evidence="13" id="KW-1185">Reference proteome</keyword>
<feature type="binding site" description="axial binding residue" evidence="9">
    <location>
        <position position="454"/>
    </location>
    <ligand>
        <name>heme</name>
        <dbReference type="ChEBI" id="CHEBI:30413"/>
    </ligand>
    <ligandPart>
        <name>Fe</name>
        <dbReference type="ChEBI" id="CHEBI:18248"/>
    </ligandPart>
</feature>
<dbReference type="Proteomes" id="UP000030748">
    <property type="component" value="Unassembled WGS sequence"/>
</dbReference>
<feature type="transmembrane region" description="Helical" evidence="11">
    <location>
        <begin position="6"/>
        <end position="29"/>
    </location>
</feature>
<evidence type="ECO:0000256" key="2">
    <source>
        <dbReference type="ARBA" id="ARBA00004167"/>
    </source>
</evidence>
<gene>
    <name evidence="12" type="ORF">MIMGU_mgv1a023994mg</name>
</gene>
<dbReference type="PRINTS" id="PR00385">
    <property type="entry name" value="P450"/>
</dbReference>
<evidence type="ECO:0000256" key="1">
    <source>
        <dbReference type="ARBA" id="ARBA00001971"/>
    </source>
</evidence>
<dbReference type="InterPro" id="IPR036396">
    <property type="entry name" value="Cyt_P450_sf"/>
</dbReference>
<dbReference type="PANTHER" id="PTHR47955:SF15">
    <property type="entry name" value="CYTOCHROME P450 71A2-LIKE"/>
    <property type="match status" value="1"/>
</dbReference>
<dbReference type="GO" id="GO:0005506">
    <property type="term" value="F:iron ion binding"/>
    <property type="evidence" value="ECO:0007669"/>
    <property type="project" value="InterPro"/>
</dbReference>
<evidence type="ECO:0000256" key="4">
    <source>
        <dbReference type="ARBA" id="ARBA00022617"/>
    </source>
</evidence>
<dbReference type="GO" id="GO:0016705">
    <property type="term" value="F:oxidoreductase activity, acting on paired donors, with incorporation or reduction of molecular oxygen"/>
    <property type="evidence" value="ECO:0007669"/>
    <property type="project" value="InterPro"/>
</dbReference>
<dbReference type="PANTHER" id="PTHR47955">
    <property type="entry name" value="CYTOCHROME P450 FAMILY 71 PROTEIN"/>
    <property type="match status" value="1"/>
</dbReference>
<dbReference type="InterPro" id="IPR001128">
    <property type="entry name" value="Cyt_P450"/>
</dbReference>
<evidence type="ECO:0008006" key="14">
    <source>
        <dbReference type="Google" id="ProtNLM"/>
    </source>
</evidence>
<keyword evidence="11" id="KW-0812">Transmembrane</keyword>
<dbReference type="SUPFAM" id="SSF48264">
    <property type="entry name" value="Cytochrome P450"/>
    <property type="match status" value="1"/>
</dbReference>
<accession>A0A022PSF6</accession>
<comment type="similarity">
    <text evidence="3 10">Belongs to the cytochrome P450 family.</text>
</comment>
<comment type="cofactor">
    <cofactor evidence="1 9">
        <name>heme</name>
        <dbReference type="ChEBI" id="CHEBI:30413"/>
    </cofactor>
</comment>
<dbReference type="AlphaFoldDB" id="A0A022PSF6"/>
<reference evidence="12 13" key="1">
    <citation type="journal article" date="2013" name="Proc. Natl. Acad. Sci. U.S.A.">
        <title>Fine-scale variation in meiotic recombination in Mimulus inferred from population shotgun sequencing.</title>
        <authorList>
            <person name="Hellsten U."/>
            <person name="Wright K.M."/>
            <person name="Jenkins J."/>
            <person name="Shu S."/>
            <person name="Yuan Y."/>
            <person name="Wessler S.R."/>
            <person name="Schmutz J."/>
            <person name="Willis J.H."/>
            <person name="Rokhsar D.S."/>
        </authorList>
    </citation>
    <scope>NUCLEOTIDE SEQUENCE [LARGE SCALE GENOMIC DNA]</scope>
    <source>
        <strain evidence="13">cv. DUN x IM62</strain>
    </source>
</reference>
<dbReference type="eggNOG" id="KOG0156">
    <property type="taxonomic scope" value="Eukaryota"/>
</dbReference>
<evidence type="ECO:0000256" key="3">
    <source>
        <dbReference type="ARBA" id="ARBA00010617"/>
    </source>
</evidence>
<name>A0A022PSF6_ERYGU</name>
<protein>
    <recommendedName>
        <fullName evidence="14">Cytochrome P450</fullName>
    </recommendedName>
</protein>
<keyword evidence="11" id="KW-1133">Transmembrane helix</keyword>
<keyword evidence="7 9" id="KW-0408">Iron</keyword>
<keyword evidence="8 10" id="KW-0503">Monooxygenase</keyword>
<organism evidence="12 13">
    <name type="scientific">Erythranthe guttata</name>
    <name type="common">Yellow monkey flower</name>
    <name type="synonym">Mimulus guttatus</name>
    <dbReference type="NCBI Taxonomy" id="4155"/>
    <lineage>
        <taxon>Eukaryota</taxon>
        <taxon>Viridiplantae</taxon>
        <taxon>Streptophyta</taxon>
        <taxon>Embryophyta</taxon>
        <taxon>Tracheophyta</taxon>
        <taxon>Spermatophyta</taxon>
        <taxon>Magnoliopsida</taxon>
        <taxon>eudicotyledons</taxon>
        <taxon>Gunneridae</taxon>
        <taxon>Pentapetalae</taxon>
        <taxon>asterids</taxon>
        <taxon>lamiids</taxon>
        <taxon>Lamiales</taxon>
        <taxon>Phrymaceae</taxon>
        <taxon>Erythranthe</taxon>
    </lineage>
</organism>
<evidence type="ECO:0000256" key="6">
    <source>
        <dbReference type="ARBA" id="ARBA00023002"/>
    </source>
</evidence>
<evidence type="ECO:0000256" key="7">
    <source>
        <dbReference type="ARBA" id="ARBA00023004"/>
    </source>
</evidence>
<dbReference type="PRINTS" id="PR00463">
    <property type="entry name" value="EP450I"/>
</dbReference>
<dbReference type="STRING" id="4155.A0A022PSF6"/>
<evidence type="ECO:0000256" key="5">
    <source>
        <dbReference type="ARBA" id="ARBA00022723"/>
    </source>
</evidence>